<accession>A0ABY7ECC7</accession>
<evidence type="ECO:0000256" key="6">
    <source>
        <dbReference type="ARBA" id="ARBA00022490"/>
    </source>
</evidence>
<dbReference type="EMBL" id="CP111016">
    <property type="protein sequence ID" value="WAR06685.1"/>
    <property type="molecule type" value="Genomic_DNA"/>
</dbReference>
<evidence type="ECO:0000256" key="5">
    <source>
        <dbReference type="ARBA" id="ARBA00019269"/>
    </source>
</evidence>
<evidence type="ECO:0000256" key="10">
    <source>
        <dbReference type="ARBA" id="ARBA00029668"/>
    </source>
</evidence>
<evidence type="ECO:0000256" key="12">
    <source>
        <dbReference type="RuleBase" id="RU367039"/>
    </source>
</evidence>
<comment type="catalytic activity">
    <reaction evidence="11 12">
        <text>myo-inositol + O2 = D-glucuronate + H2O + H(+)</text>
        <dbReference type="Rhea" id="RHEA:23696"/>
        <dbReference type="ChEBI" id="CHEBI:15377"/>
        <dbReference type="ChEBI" id="CHEBI:15378"/>
        <dbReference type="ChEBI" id="CHEBI:15379"/>
        <dbReference type="ChEBI" id="CHEBI:17268"/>
        <dbReference type="ChEBI" id="CHEBI:58720"/>
        <dbReference type="EC" id="1.13.99.1"/>
    </reaction>
</comment>
<evidence type="ECO:0000256" key="4">
    <source>
        <dbReference type="ARBA" id="ARBA00011919"/>
    </source>
</evidence>
<evidence type="ECO:0000256" key="13">
    <source>
        <dbReference type="SAM" id="MobiDB-lite"/>
    </source>
</evidence>
<dbReference type="EC" id="1.13.99.1" evidence="4 12"/>
<protein>
    <recommendedName>
        <fullName evidence="5 12">Inositol oxygenase</fullName>
        <ecNumber evidence="4 12">1.13.99.1</ecNumber>
    </recommendedName>
    <alternativeName>
        <fullName evidence="10 12">Myo-inositol oxygenase</fullName>
    </alternativeName>
</protein>
<dbReference type="SUPFAM" id="SSF109604">
    <property type="entry name" value="HD-domain/PDEase-like"/>
    <property type="match status" value="1"/>
</dbReference>
<keyword evidence="15" id="KW-1185">Reference proteome</keyword>
<keyword evidence="7 12" id="KW-0479">Metal-binding</keyword>
<feature type="region of interest" description="Disordered" evidence="13">
    <location>
        <begin position="1"/>
        <end position="22"/>
    </location>
</feature>
<dbReference type="Pfam" id="PF05153">
    <property type="entry name" value="MIOX"/>
    <property type="match status" value="1"/>
</dbReference>
<dbReference type="PANTHER" id="PTHR12588">
    <property type="entry name" value="MYOINOSITOL OXYGENASE"/>
    <property type="match status" value="1"/>
</dbReference>
<dbReference type="PANTHER" id="PTHR12588:SF0">
    <property type="entry name" value="INOSITOL OXYGENASE"/>
    <property type="match status" value="1"/>
</dbReference>
<name>A0ABY7ECC7_MYAAR</name>
<dbReference type="Proteomes" id="UP001164746">
    <property type="component" value="Chromosome 5"/>
</dbReference>
<keyword evidence="9 12" id="KW-0408">Iron</keyword>
<comment type="subcellular location">
    <subcellularLocation>
        <location evidence="1 12">Cytoplasm</location>
    </subcellularLocation>
</comment>
<evidence type="ECO:0000313" key="14">
    <source>
        <dbReference type="EMBL" id="WAR06685.1"/>
    </source>
</evidence>
<organism evidence="14 15">
    <name type="scientific">Mya arenaria</name>
    <name type="common">Soft-shell clam</name>
    <dbReference type="NCBI Taxonomy" id="6604"/>
    <lineage>
        <taxon>Eukaryota</taxon>
        <taxon>Metazoa</taxon>
        <taxon>Spiralia</taxon>
        <taxon>Lophotrochozoa</taxon>
        <taxon>Mollusca</taxon>
        <taxon>Bivalvia</taxon>
        <taxon>Autobranchia</taxon>
        <taxon>Heteroconchia</taxon>
        <taxon>Euheterodonta</taxon>
        <taxon>Imparidentia</taxon>
        <taxon>Neoheterodontei</taxon>
        <taxon>Myida</taxon>
        <taxon>Myoidea</taxon>
        <taxon>Myidae</taxon>
        <taxon>Mya</taxon>
    </lineage>
</organism>
<evidence type="ECO:0000256" key="2">
    <source>
        <dbReference type="ARBA" id="ARBA00005167"/>
    </source>
</evidence>
<keyword evidence="8 12" id="KW-0560">Oxidoreductase</keyword>
<evidence type="ECO:0000256" key="8">
    <source>
        <dbReference type="ARBA" id="ARBA00023002"/>
    </source>
</evidence>
<sequence length="284" mass="33030">MSTAAAVHVQLEDPSDFRPEHKDKTDFRDFRIHTVPERVIKVYTAMHKNQTYAFVKEKMSTWCKFDHAQMTMMEALDMLSAFIDECDPDVDVPNAVHAYQTAEGIRKAHPDKEWLQVAGLIHDVGKIMAIWGEPQWCVVGDTFPVGCAPSKHIVFDAQFFNDNPDTNDPKLSSKLGVYTENCGLENVLMSWGHDEYLYRVLKANTCHLPDEAMYAVRFHSFYPWHMSGDYMYLCNNKDLEMLPWVNEFNKFDLYTKCPDMPDIDTLREYYSKLVDKYVPGKLKW</sequence>
<keyword evidence="6 12" id="KW-0963">Cytoplasm</keyword>
<evidence type="ECO:0000256" key="9">
    <source>
        <dbReference type="ARBA" id="ARBA00023004"/>
    </source>
</evidence>
<comment type="cofactor">
    <cofactor evidence="12">
        <name>Fe cation</name>
        <dbReference type="ChEBI" id="CHEBI:24875"/>
    </cofactor>
    <text evidence="12">Binds 2 iron ions per subunit.</text>
</comment>
<evidence type="ECO:0000313" key="15">
    <source>
        <dbReference type="Proteomes" id="UP001164746"/>
    </source>
</evidence>
<evidence type="ECO:0000256" key="11">
    <source>
        <dbReference type="ARBA" id="ARBA00048271"/>
    </source>
</evidence>
<evidence type="ECO:0000256" key="3">
    <source>
        <dbReference type="ARBA" id="ARBA00005286"/>
    </source>
</evidence>
<evidence type="ECO:0000256" key="7">
    <source>
        <dbReference type="ARBA" id="ARBA00022723"/>
    </source>
</evidence>
<gene>
    <name evidence="14" type="ORF">MAR_022054</name>
</gene>
<dbReference type="InterPro" id="IPR007828">
    <property type="entry name" value="Inositol_oxygenase"/>
</dbReference>
<evidence type="ECO:0000256" key="1">
    <source>
        <dbReference type="ARBA" id="ARBA00004496"/>
    </source>
</evidence>
<comment type="pathway">
    <text evidence="2 12">Polyol metabolism; myo-inositol degradation into D-glucuronate; D-glucuronate from myo-inositol: step 1/1.</text>
</comment>
<comment type="similarity">
    <text evidence="3 12">Belongs to the myo-inositol oxygenase family.</text>
</comment>
<dbReference type="Gene3D" id="1.10.3210.10">
    <property type="entry name" value="Hypothetical protein af1432"/>
    <property type="match status" value="1"/>
</dbReference>
<proteinExistence type="inferred from homology"/>
<reference evidence="14" key="1">
    <citation type="submission" date="2022-11" db="EMBL/GenBank/DDBJ databases">
        <title>Centuries of genome instability and evolution in soft-shell clam transmissible cancer (bioRxiv).</title>
        <authorList>
            <person name="Hart S.F.M."/>
            <person name="Yonemitsu M.A."/>
            <person name="Giersch R.M."/>
            <person name="Beal B.F."/>
            <person name="Arriagada G."/>
            <person name="Davis B.W."/>
            <person name="Ostrander E.A."/>
            <person name="Goff S.P."/>
            <person name="Metzger M.J."/>
        </authorList>
    </citation>
    <scope>NUCLEOTIDE SEQUENCE</scope>
    <source>
        <strain evidence="14">MELC-2E11</strain>
        <tissue evidence="14">Siphon/mantle</tissue>
    </source>
</reference>